<accession>A0ABV4N9T8</accession>
<comment type="caution">
    <text evidence="1">The sequence shown here is derived from an EMBL/GenBank/DDBJ whole genome shotgun (WGS) entry which is preliminary data.</text>
</comment>
<sequence>MLQAVTIASSNEHQAANIHTITDRKPNLKTAMLSLIEEVKTELPLYESETFICGPKGSCIGCSKKLLELVDSELVYWEHSIARGEAPNFEELRRFGKLCNSVRRGLQRNGLLKKR</sequence>
<proteinExistence type="predicted"/>
<dbReference type="Proteomes" id="UP001570417">
    <property type="component" value="Unassembled WGS sequence"/>
</dbReference>
<evidence type="ECO:0000313" key="2">
    <source>
        <dbReference type="Proteomes" id="UP001570417"/>
    </source>
</evidence>
<organism evidence="1 2">
    <name type="scientific">Vibrio gallaecicus</name>
    <dbReference type="NCBI Taxonomy" id="552386"/>
    <lineage>
        <taxon>Bacteria</taxon>
        <taxon>Pseudomonadati</taxon>
        <taxon>Pseudomonadota</taxon>
        <taxon>Gammaproteobacteria</taxon>
        <taxon>Vibrionales</taxon>
        <taxon>Vibrionaceae</taxon>
        <taxon>Vibrio</taxon>
    </lineage>
</organism>
<keyword evidence="2" id="KW-1185">Reference proteome</keyword>
<name>A0ABV4N9T8_9VIBR</name>
<reference evidence="1 2" key="1">
    <citation type="journal article" date="2024" name="ISME J.">
        <title>Tailless and filamentous prophages are predominant in marine Vibrio.</title>
        <authorList>
            <person name="Steensen K."/>
            <person name="Seneca J."/>
            <person name="Bartlau N."/>
            <person name="Yu X.A."/>
            <person name="Hussain F.A."/>
            <person name="Polz M.F."/>
        </authorList>
    </citation>
    <scope>NUCLEOTIDE SEQUENCE [LARGE SCALE GENOMIC DNA]</scope>
    <source>
        <strain evidence="1 2">10N.222.51.A1</strain>
    </source>
</reference>
<gene>
    <name evidence="1" type="ORF">AB4566_07030</name>
</gene>
<dbReference type="EMBL" id="JBFRUW010000018">
    <property type="protein sequence ID" value="MFA0568023.1"/>
    <property type="molecule type" value="Genomic_DNA"/>
</dbReference>
<evidence type="ECO:0008006" key="3">
    <source>
        <dbReference type="Google" id="ProtNLM"/>
    </source>
</evidence>
<dbReference type="RefSeq" id="WP_273294650.1">
    <property type="nucleotide sequence ID" value="NZ_JBFRUW010000018.1"/>
</dbReference>
<evidence type="ECO:0000313" key="1">
    <source>
        <dbReference type="EMBL" id="MFA0568023.1"/>
    </source>
</evidence>
<protein>
    <recommendedName>
        <fullName evidence="3">Oxidoreductase</fullName>
    </recommendedName>
</protein>